<accession>A0ABV8B2Q9</accession>
<reference evidence="8" key="1">
    <citation type="journal article" date="2019" name="Int. J. Syst. Evol. Microbiol.">
        <title>The Global Catalogue of Microorganisms (GCM) 10K type strain sequencing project: providing services to taxonomists for standard genome sequencing and annotation.</title>
        <authorList>
            <consortium name="The Broad Institute Genomics Platform"/>
            <consortium name="The Broad Institute Genome Sequencing Center for Infectious Disease"/>
            <person name="Wu L."/>
            <person name="Ma J."/>
        </authorList>
    </citation>
    <scope>NUCLEOTIDE SEQUENCE [LARGE SCALE GENOMIC DNA]</scope>
    <source>
        <strain evidence="8">CCUG 61889</strain>
    </source>
</reference>
<dbReference type="HAMAP" id="MF_00198">
    <property type="entry name" value="Spermidine_synth"/>
    <property type="match status" value="1"/>
</dbReference>
<comment type="subunit">
    <text evidence="4">Homodimer or homotetramer.</text>
</comment>
<dbReference type="EC" id="2.5.1.16" evidence="4"/>
<feature type="binding site" evidence="4">
    <location>
        <begin position="170"/>
        <end position="171"/>
    </location>
    <ligand>
        <name>S-methyl-5'-thioadenosine</name>
        <dbReference type="ChEBI" id="CHEBI:17509"/>
    </ligand>
</feature>
<dbReference type="Pfam" id="PF01564">
    <property type="entry name" value="Spermine_synth"/>
    <property type="match status" value="1"/>
</dbReference>
<dbReference type="InterPro" id="IPR030373">
    <property type="entry name" value="PABS_CS"/>
</dbReference>
<feature type="binding site" evidence="4">
    <location>
        <position position="116"/>
    </location>
    <ligand>
        <name>spermidine</name>
        <dbReference type="ChEBI" id="CHEBI:57834"/>
    </ligand>
</feature>
<dbReference type="InterPro" id="IPR001045">
    <property type="entry name" value="Spermi_synthase"/>
</dbReference>
<dbReference type="CDD" id="cd02440">
    <property type="entry name" value="AdoMet_MTases"/>
    <property type="match status" value="1"/>
</dbReference>
<name>A0ABV8B2Q9_9BACI</name>
<proteinExistence type="inferred from homology"/>
<evidence type="ECO:0000256" key="4">
    <source>
        <dbReference type="HAMAP-Rule" id="MF_00198"/>
    </source>
</evidence>
<dbReference type="InterPro" id="IPR030374">
    <property type="entry name" value="PABS"/>
</dbReference>
<dbReference type="Gene3D" id="3.40.50.150">
    <property type="entry name" value="Vaccinia Virus protein VP39"/>
    <property type="match status" value="1"/>
</dbReference>
<feature type="binding site" evidence="4">
    <location>
        <position position="63"/>
    </location>
    <ligand>
        <name>S-methyl-5'-thioadenosine</name>
        <dbReference type="ChEBI" id="CHEBI:17509"/>
    </ligand>
</feature>
<comment type="caution">
    <text evidence="7">The sequence shown here is derived from an EMBL/GenBank/DDBJ whole genome shotgun (WGS) entry which is preliminary data.</text>
</comment>
<sequence>MKKNNKKINSWSASAFQCSSSLDTPKQKETVKTVDSNKWDQEGLQELLNLKHHTLFHEKSDYQDIHLIEATDVRLYLNHQLQFSSLDERFYHEALVHPAFTFTPKHDHVLILGGGDGLALREVLKYKDVKHVNLVDLDPVVLYAAQNIPALTELNHDSFCDSRVTIHCKDALVFLKEDQSRYDVVIIDFPDPTDKSISSLYTNELYLFLKDFLTKDGIFVCQATSPRDTPVVFWSIAKTIESAGFHTISYHTNIPSFGDWGFHIASNRTLIWNHNHVLVPHRTLPANLKKLASFRHSILQQKKFAVVNFLNSPVLQDIFAEEVSDD</sequence>
<comment type="pathway">
    <text evidence="4">Amine and polyamine biosynthesis; spermidine biosynthesis; spermidine from putrescine: step 1/1.</text>
</comment>
<comment type="caution">
    <text evidence="4">Lacks conserved residue(s) required for the propagation of feature annotation.</text>
</comment>
<feature type="active site" description="Proton acceptor" evidence="4 5">
    <location>
        <position position="188"/>
    </location>
</feature>
<dbReference type="PANTHER" id="PTHR43317:SF1">
    <property type="entry name" value="THERMOSPERMINE SYNTHASE ACAULIS5"/>
    <property type="match status" value="1"/>
</dbReference>
<comment type="similarity">
    <text evidence="1 4">Belongs to the spermidine/spermine synthase family.</text>
</comment>
<evidence type="ECO:0000256" key="3">
    <source>
        <dbReference type="ARBA" id="ARBA00023115"/>
    </source>
</evidence>
<dbReference type="PROSITE" id="PS01330">
    <property type="entry name" value="PABS_1"/>
    <property type="match status" value="1"/>
</dbReference>
<keyword evidence="8" id="KW-1185">Reference proteome</keyword>
<protein>
    <recommendedName>
        <fullName evidence="4">Polyamine aminopropyltransferase</fullName>
    </recommendedName>
    <alternativeName>
        <fullName evidence="4">Putrescine aminopropyltransferase</fullName>
        <shortName evidence="4">PAPT</shortName>
    </alternativeName>
    <alternativeName>
        <fullName evidence="4">Spermidine synthase</fullName>
        <shortName evidence="4">SPDS</shortName>
        <shortName evidence="4">SPDSY</shortName>
        <ecNumber evidence="4">2.5.1.16</ecNumber>
    </alternativeName>
</protein>
<evidence type="ECO:0000256" key="2">
    <source>
        <dbReference type="ARBA" id="ARBA00022679"/>
    </source>
</evidence>
<evidence type="ECO:0000313" key="7">
    <source>
        <dbReference type="EMBL" id="MFC3884185.1"/>
    </source>
</evidence>
<comment type="catalytic activity">
    <reaction evidence="4">
        <text>S-adenosyl 3-(methylsulfanyl)propylamine + putrescine = S-methyl-5'-thioadenosine + spermidine + H(+)</text>
        <dbReference type="Rhea" id="RHEA:12721"/>
        <dbReference type="ChEBI" id="CHEBI:15378"/>
        <dbReference type="ChEBI" id="CHEBI:17509"/>
        <dbReference type="ChEBI" id="CHEBI:57443"/>
        <dbReference type="ChEBI" id="CHEBI:57834"/>
        <dbReference type="ChEBI" id="CHEBI:326268"/>
        <dbReference type="EC" id="2.5.1.16"/>
    </reaction>
</comment>
<gene>
    <name evidence="4" type="primary">speE</name>
    <name evidence="7" type="ORF">ACFOU2_12075</name>
</gene>
<dbReference type="Proteomes" id="UP001595752">
    <property type="component" value="Unassembled WGS sequence"/>
</dbReference>
<dbReference type="PANTHER" id="PTHR43317">
    <property type="entry name" value="THERMOSPERMINE SYNTHASE ACAULIS5"/>
    <property type="match status" value="1"/>
</dbReference>
<keyword evidence="4" id="KW-0745">Spermidine biosynthesis</keyword>
<evidence type="ECO:0000256" key="1">
    <source>
        <dbReference type="ARBA" id="ARBA00007867"/>
    </source>
</evidence>
<dbReference type="RefSeq" id="WP_377915393.1">
    <property type="nucleotide sequence ID" value="NZ_JBHRZT010000052.1"/>
</dbReference>
<keyword evidence="2 4" id="KW-0808">Transferase</keyword>
<feature type="binding site" evidence="4">
    <location>
        <position position="92"/>
    </location>
    <ligand>
        <name>spermidine</name>
        <dbReference type="ChEBI" id="CHEBI:57834"/>
    </ligand>
</feature>
<evidence type="ECO:0000313" key="8">
    <source>
        <dbReference type="Proteomes" id="UP001595752"/>
    </source>
</evidence>
<organism evidence="7 8">
    <name type="scientific">Bacillus songklensis</name>
    <dbReference type="NCBI Taxonomy" id="1069116"/>
    <lineage>
        <taxon>Bacteria</taxon>
        <taxon>Bacillati</taxon>
        <taxon>Bacillota</taxon>
        <taxon>Bacilli</taxon>
        <taxon>Bacillales</taxon>
        <taxon>Bacillaceae</taxon>
        <taxon>Bacillus</taxon>
    </lineage>
</organism>
<dbReference type="SUPFAM" id="SSF53335">
    <property type="entry name" value="S-adenosyl-L-methionine-dependent methyltransferases"/>
    <property type="match status" value="1"/>
</dbReference>
<evidence type="ECO:0000256" key="5">
    <source>
        <dbReference type="PROSITE-ProRule" id="PRU00354"/>
    </source>
</evidence>
<evidence type="ECO:0000259" key="6">
    <source>
        <dbReference type="PROSITE" id="PS51006"/>
    </source>
</evidence>
<comment type="function">
    <text evidence="4">Catalyzes the irreversible transfer of a propylamine group from the amino donor S-adenosylmethioninamine (decarboxy-AdoMet) to putrescine (1,4-diaminobutane) to yield spermidine.</text>
</comment>
<feature type="domain" description="PABS" evidence="6">
    <location>
        <begin position="37"/>
        <end position="267"/>
    </location>
</feature>
<dbReference type="InterPro" id="IPR029063">
    <property type="entry name" value="SAM-dependent_MTases_sf"/>
</dbReference>
<keyword evidence="3 4" id="KW-0620">Polyamine biosynthesis</keyword>
<dbReference type="PROSITE" id="PS51006">
    <property type="entry name" value="PABS_2"/>
    <property type="match status" value="1"/>
</dbReference>
<dbReference type="EMBL" id="JBHRZT010000052">
    <property type="protein sequence ID" value="MFC3884185.1"/>
    <property type="molecule type" value="Genomic_DNA"/>
</dbReference>
<feature type="binding site" evidence="4">
    <location>
        <position position="136"/>
    </location>
    <ligand>
        <name>S-methyl-5'-thioadenosine</name>
        <dbReference type="ChEBI" id="CHEBI:17509"/>
    </ligand>
</feature>